<dbReference type="EMBL" id="VDFR01000072">
    <property type="protein sequence ID" value="TNC44675.1"/>
    <property type="molecule type" value="Genomic_DNA"/>
</dbReference>
<organism evidence="2 3">
    <name type="scientific">Mumia zhuanghuii</name>
    <dbReference type="NCBI Taxonomy" id="2585211"/>
    <lineage>
        <taxon>Bacteria</taxon>
        <taxon>Bacillati</taxon>
        <taxon>Actinomycetota</taxon>
        <taxon>Actinomycetes</taxon>
        <taxon>Propionibacteriales</taxon>
        <taxon>Nocardioidaceae</taxon>
        <taxon>Mumia</taxon>
    </lineage>
</organism>
<comment type="caution">
    <text evidence="2">The sequence shown here is derived from an EMBL/GenBank/DDBJ whole genome shotgun (WGS) entry which is preliminary data.</text>
</comment>
<dbReference type="Proteomes" id="UP000306740">
    <property type="component" value="Unassembled WGS sequence"/>
</dbReference>
<name>A0A5C4MS87_9ACTN</name>
<gene>
    <name evidence="2" type="ORF">FHE65_07830</name>
    <name evidence="1" type="ORF">FHE65_16640</name>
</gene>
<evidence type="ECO:0000313" key="1">
    <source>
        <dbReference type="EMBL" id="TNC44675.1"/>
    </source>
</evidence>
<evidence type="ECO:0000313" key="3">
    <source>
        <dbReference type="Proteomes" id="UP000306740"/>
    </source>
</evidence>
<sequence>MPDQLEGVLERRRLKAEGDGTLIDLISHQQLLLYALSIEHLPEQARHFIDALNSVRFTEDPAAAPFPNAGLHVIEVDPALIHRLKLASIWLRIEQDVRLGGGDTSHLGELMSADEHIFDSSSGLYSGVMFFDAYTAPLLAAGTPGIWAVNVVRSFGSLVFDLGTFVSGTDGDAAELLQLVSVPGADEAVTFPKLSKFAADSAIRWWAERLNLLFGVLGDISTFTDSTGEYRPAKHLQALLTVEQIFQRTTSLLVAHRDTNARRTLLFTVLDSLEGVRGTNLLKMCTLSHATKTLAGLEKSIAAPAAEILLPAARRGVKALRAMQDGFFIRRQLGTETVELRLGRDTVHALSVDDAAARYLKVLRDATHGHGAEKPAAKAMTDALLAHHNGRIPHDIGLIGYLYLLDVLMNPQRVRQCLYRNGR</sequence>
<proteinExistence type="predicted"/>
<accession>A0A5C4MS87</accession>
<dbReference type="AlphaFoldDB" id="A0A5C4MS87"/>
<reference evidence="2 3" key="1">
    <citation type="submission" date="2019-05" db="EMBL/GenBank/DDBJ databases">
        <title>Mumia sp. nov., isolated from the intestinal contents of plateau pika (Ochotona curzoniae) in the Qinghai-Tibet plateau of China.</title>
        <authorList>
            <person name="Tian Z."/>
        </authorList>
    </citation>
    <scope>NUCLEOTIDE SEQUENCE [LARGE SCALE GENOMIC DNA]</scope>
    <source>
        <strain evidence="3">527</strain>
        <strain evidence="2">Z527</strain>
    </source>
</reference>
<evidence type="ECO:0000313" key="2">
    <source>
        <dbReference type="EMBL" id="TNC48244.1"/>
    </source>
</evidence>
<protein>
    <submittedName>
        <fullName evidence="2">Uncharacterized protein</fullName>
    </submittedName>
</protein>
<dbReference type="EMBL" id="VDFR01000038">
    <property type="protein sequence ID" value="TNC48244.1"/>
    <property type="molecule type" value="Genomic_DNA"/>
</dbReference>